<dbReference type="KEGG" id="halx:M0R89_18890"/>
<evidence type="ECO:0000313" key="3">
    <source>
        <dbReference type="Proteomes" id="UP000830729"/>
    </source>
</evidence>
<dbReference type="PROSITE" id="PS00061">
    <property type="entry name" value="ADH_SHORT"/>
    <property type="match status" value="1"/>
</dbReference>
<dbReference type="FunFam" id="3.40.50.720:FF:000084">
    <property type="entry name" value="Short-chain dehydrogenase reductase"/>
    <property type="match status" value="1"/>
</dbReference>
<dbReference type="AlphaFoldDB" id="A0A8U0I131"/>
<dbReference type="RefSeq" id="WP_248652634.1">
    <property type="nucleotide sequence ID" value="NZ_CP096660.1"/>
</dbReference>
<keyword evidence="2" id="KW-0614">Plasmid</keyword>
<gene>
    <name evidence="2" type="ORF">M0R89_18890</name>
</gene>
<geneLocation type="plasmid" evidence="2 3">
    <name>unnamed1</name>
</geneLocation>
<dbReference type="PRINTS" id="PR00080">
    <property type="entry name" value="SDRFAMILY"/>
</dbReference>
<sequence length="260" mass="27308">MGNLNPDFSDSTVIVTGASAGIGRAVALAFGDAGATVVNADVRESPKADGESTPTHERIRDAGGRAEYVETDVSDPDQIRSVVAAARDSGGVDVMVNNAGVYTKRRFREVTPEEFEEVHAVNARGTFFGTQIAANDMIDRGDPGVVVNTSSDTQGRAAWDHSHYAATKGAIRMVTRSAALELADEGVRVNAVAPGPVATEIREGWSEEAEEMGPEGETPDLPLRAADPEELAGAYLFLASDEASYVTGETVWVDGGGHVC</sequence>
<dbReference type="InterPro" id="IPR036291">
    <property type="entry name" value="NAD(P)-bd_dom_sf"/>
</dbReference>
<dbReference type="GO" id="GO:0016616">
    <property type="term" value="F:oxidoreductase activity, acting on the CH-OH group of donors, NAD or NADP as acceptor"/>
    <property type="evidence" value="ECO:0007669"/>
    <property type="project" value="TreeGrafter"/>
</dbReference>
<evidence type="ECO:0000313" key="2">
    <source>
        <dbReference type="EMBL" id="UPV76601.1"/>
    </source>
</evidence>
<keyword evidence="3" id="KW-1185">Reference proteome</keyword>
<dbReference type="EMBL" id="CP096660">
    <property type="protein sequence ID" value="UPV76601.1"/>
    <property type="molecule type" value="Genomic_DNA"/>
</dbReference>
<evidence type="ECO:0000256" key="1">
    <source>
        <dbReference type="ARBA" id="ARBA00006484"/>
    </source>
</evidence>
<dbReference type="Proteomes" id="UP000830729">
    <property type="component" value="Plasmid unnamed1"/>
</dbReference>
<accession>A0A8U0I131</accession>
<name>A0A8U0I131_9EURY</name>
<proteinExistence type="inferred from homology"/>
<dbReference type="PANTHER" id="PTHR42760">
    <property type="entry name" value="SHORT-CHAIN DEHYDROGENASES/REDUCTASES FAMILY MEMBER"/>
    <property type="match status" value="1"/>
</dbReference>
<protein>
    <submittedName>
        <fullName evidence="2">SDR family oxidoreductase</fullName>
    </submittedName>
</protein>
<dbReference type="PRINTS" id="PR00081">
    <property type="entry name" value="GDHRDH"/>
</dbReference>
<dbReference type="InterPro" id="IPR002347">
    <property type="entry name" value="SDR_fam"/>
</dbReference>
<dbReference type="GeneID" id="72187311"/>
<dbReference type="SUPFAM" id="SSF51735">
    <property type="entry name" value="NAD(P)-binding Rossmann-fold domains"/>
    <property type="match status" value="1"/>
</dbReference>
<dbReference type="InterPro" id="IPR020904">
    <property type="entry name" value="Sc_DH/Rdtase_CS"/>
</dbReference>
<organism evidence="2 3">
    <name type="scientific">Halorussus limi</name>
    <dbReference type="NCBI Taxonomy" id="2938695"/>
    <lineage>
        <taxon>Archaea</taxon>
        <taxon>Methanobacteriati</taxon>
        <taxon>Methanobacteriota</taxon>
        <taxon>Stenosarchaea group</taxon>
        <taxon>Halobacteria</taxon>
        <taxon>Halobacteriales</taxon>
        <taxon>Haladaptataceae</taxon>
        <taxon>Halorussus</taxon>
    </lineage>
</organism>
<comment type="similarity">
    <text evidence="1">Belongs to the short-chain dehydrogenases/reductases (SDR) family.</text>
</comment>
<reference evidence="2 3" key="1">
    <citation type="submission" date="2022-04" db="EMBL/GenBank/DDBJ databases">
        <title>Diverse halophilic archaea isolated from saline environments.</title>
        <authorList>
            <person name="Cui H.-L."/>
        </authorList>
    </citation>
    <scope>NUCLEOTIDE SEQUENCE [LARGE SCALE GENOMIC DNA]</scope>
    <source>
        <strain evidence="2 3">XZYJT49</strain>
        <plasmid evidence="2 3">unnamed1</plasmid>
    </source>
</reference>
<dbReference type="Gene3D" id="3.40.50.720">
    <property type="entry name" value="NAD(P)-binding Rossmann-like Domain"/>
    <property type="match status" value="1"/>
</dbReference>
<dbReference type="Pfam" id="PF13561">
    <property type="entry name" value="adh_short_C2"/>
    <property type="match status" value="1"/>
</dbReference>
<dbReference type="CDD" id="cd05233">
    <property type="entry name" value="SDR_c"/>
    <property type="match status" value="1"/>
</dbReference>